<proteinExistence type="predicted"/>
<sequence length="270" mass="28800">MSPSNSRSSTLRRISAGSASETVTQARDIVFSAGTKYAHQQVPQHQTTQQQQQQQQLSAVSPRSMPRALTMPSGSSISSSQSVASVLLPTPMSSPMAQVTTNALSILSVSEAVPSPQMPVGSPPSQGTSSEASRMLKLMMESADNASTKSPGNSRPGSQTMSPERVRQSMAMLSRQNSRDSGSESKRSSTGGRERASSITHSLINMIERNDPSMDGHTQLRPSNTLMSDIPERDSPSSMVVKTNSERMSTWSSSSGRTLSDSLGQVRVPV</sequence>
<reference evidence="1" key="1">
    <citation type="submission" date="2022-07" db="EMBL/GenBank/DDBJ databases">
        <title>Phylogenomic reconstructions and comparative analyses of Kickxellomycotina fungi.</title>
        <authorList>
            <person name="Reynolds N.K."/>
            <person name="Stajich J.E."/>
            <person name="Barry K."/>
            <person name="Grigoriev I.V."/>
            <person name="Crous P."/>
            <person name="Smith M.E."/>
        </authorList>
    </citation>
    <scope>NUCLEOTIDE SEQUENCE</scope>
    <source>
        <strain evidence="1">NRRL 5244</strain>
    </source>
</reference>
<gene>
    <name evidence="1" type="ORF">FBU59_006838</name>
</gene>
<accession>A0ACC1IYT0</accession>
<organism evidence="1 2">
    <name type="scientific">Linderina macrospora</name>
    <dbReference type="NCBI Taxonomy" id="4868"/>
    <lineage>
        <taxon>Eukaryota</taxon>
        <taxon>Fungi</taxon>
        <taxon>Fungi incertae sedis</taxon>
        <taxon>Zoopagomycota</taxon>
        <taxon>Kickxellomycotina</taxon>
        <taxon>Kickxellomycetes</taxon>
        <taxon>Kickxellales</taxon>
        <taxon>Kickxellaceae</taxon>
        <taxon>Linderina</taxon>
    </lineage>
</organism>
<comment type="caution">
    <text evidence="1">The sequence shown here is derived from an EMBL/GenBank/DDBJ whole genome shotgun (WGS) entry which is preliminary data.</text>
</comment>
<evidence type="ECO:0000313" key="2">
    <source>
        <dbReference type="Proteomes" id="UP001150603"/>
    </source>
</evidence>
<dbReference type="EMBL" id="JANBPW010006188">
    <property type="protein sequence ID" value="KAJ1931072.1"/>
    <property type="molecule type" value="Genomic_DNA"/>
</dbReference>
<evidence type="ECO:0000313" key="1">
    <source>
        <dbReference type="EMBL" id="KAJ1931072.1"/>
    </source>
</evidence>
<dbReference type="Proteomes" id="UP001150603">
    <property type="component" value="Unassembled WGS sequence"/>
</dbReference>
<keyword evidence="2" id="KW-1185">Reference proteome</keyword>
<name>A0ACC1IYT0_9FUNG</name>
<protein>
    <submittedName>
        <fullName evidence="1">Uncharacterized protein</fullName>
    </submittedName>
</protein>
<feature type="non-terminal residue" evidence="1">
    <location>
        <position position="270"/>
    </location>
</feature>